<dbReference type="SUPFAM" id="SSF56112">
    <property type="entry name" value="Protein kinase-like (PK-like)"/>
    <property type="match status" value="1"/>
</dbReference>
<keyword evidence="2" id="KW-0808">Transferase</keyword>
<evidence type="ECO:0000256" key="3">
    <source>
        <dbReference type="ARBA" id="ARBA00022741"/>
    </source>
</evidence>
<proteinExistence type="inferred from homology"/>
<dbReference type="GO" id="GO:0007059">
    <property type="term" value="P:chromosome segregation"/>
    <property type="evidence" value="ECO:0007669"/>
    <property type="project" value="TreeGrafter"/>
</dbReference>
<feature type="domain" description="Protein kinase" evidence="9">
    <location>
        <begin position="97"/>
        <end position="378"/>
    </location>
</feature>
<dbReference type="Gene3D" id="3.30.200.20">
    <property type="entry name" value="Phosphorylase Kinase, domain 1"/>
    <property type="match status" value="1"/>
</dbReference>
<sequence>MEDWAHYSSDDEPSIPHFQLNAVTEALLAELDPTATATQSERAVHRRRAVSSHHEKQSQRKASPGVRSGGKDAPLVGGDSVALGPGHRKVVINGISYRILKKLGRGGSGRVYEVMAPDAQTWAFKAIPLAALDSHAKRQIENEVALLQGLRTTERVALLQDWCVDEAKNAIHIVMELGQIDLETIIKNQLERDEKLDPVFVGYYWREMLRCVAALHSHEIVHADIKPANFVLVRGVLKIVDFGIAHGLPDDTVNVYLEHRAGTPSYMAPETLHVLGSSSRSSSRVVRFGKPSDIWSLGCVLHLLVYGQTPFAHVRGLVAKMSAIAGVTAAVTTDELGLGGVEVPGALRRTMGMCLERDPGRRPTAEGLLARSGGDGLVREGHVGSMVVDEVMARMAMEGVKREELDLWLAEAMEEVGLG</sequence>
<dbReference type="EMBL" id="JAJHUN010000006">
    <property type="protein sequence ID" value="KAJ4158620.1"/>
    <property type="molecule type" value="Genomic_DNA"/>
</dbReference>
<accession>A0A9W8QKK8</accession>
<keyword evidence="5 6" id="KW-0067">ATP-binding</keyword>
<dbReference type="GO" id="GO:0000776">
    <property type="term" value="C:kinetochore"/>
    <property type="evidence" value="ECO:0007669"/>
    <property type="project" value="TreeGrafter"/>
</dbReference>
<dbReference type="PROSITE" id="PS00108">
    <property type="entry name" value="PROTEIN_KINASE_ST"/>
    <property type="match status" value="1"/>
</dbReference>
<dbReference type="InterPro" id="IPR008271">
    <property type="entry name" value="Ser/Thr_kinase_AS"/>
</dbReference>
<keyword evidence="1 7" id="KW-0723">Serine/threonine-protein kinase</keyword>
<dbReference type="GO" id="GO:0033316">
    <property type="term" value="P:meiotic spindle assembly checkpoint signaling"/>
    <property type="evidence" value="ECO:0007669"/>
    <property type="project" value="TreeGrafter"/>
</dbReference>
<dbReference type="PROSITE" id="PS50011">
    <property type="entry name" value="PROTEIN_KINASE_DOM"/>
    <property type="match status" value="1"/>
</dbReference>
<dbReference type="InterPro" id="IPR011009">
    <property type="entry name" value="Kinase-like_dom_sf"/>
</dbReference>
<dbReference type="RefSeq" id="XP_056056987.1">
    <property type="nucleotide sequence ID" value="XM_056202422.1"/>
</dbReference>
<feature type="binding site" evidence="6">
    <location>
        <position position="125"/>
    </location>
    <ligand>
        <name>ATP</name>
        <dbReference type="ChEBI" id="CHEBI:30616"/>
    </ligand>
</feature>
<keyword evidence="3 6" id="KW-0547">Nucleotide-binding</keyword>
<gene>
    <name evidence="10" type="ORF">LMH87_009138</name>
</gene>
<dbReference type="GO" id="GO:0007094">
    <property type="term" value="P:mitotic spindle assembly checkpoint signaling"/>
    <property type="evidence" value="ECO:0007669"/>
    <property type="project" value="TreeGrafter"/>
</dbReference>
<comment type="caution">
    <text evidence="10">The sequence shown here is derived from an EMBL/GenBank/DDBJ whole genome shotgun (WGS) entry which is preliminary data.</text>
</comment>
<feature type="region of interest" description="Disordered" evidence="8">
    <location>
        <begin position="35"/>
        <end position="80"/>
    </location>
</feature>
<dbReference type="GO" id="GO:0034501">
    <property type="term" value="P:protein localization to kinetochore"/>
    <property type="evidence" value="ECO:0007669"/>
    <property type="project" value="TreeGrafter"/>
</dbReference>
<protein>
    <recommendedName>
        <fullName evidence="9">Protein kinase domain-containing protein</fullName>
    </recommendedName>
</protein>
<evidence type="ECO:0000256" key="6">
    <source>
        <dbReference type="PROSITE-ProRule" id="PRU10141"/>
    </source>
</evidence>
<dbReference type="GO" id="GO:0005524">
    <property type="term" value="F:ATP binding"/>
    <property type="evidence" value="ECO:0007669"/>
    <property type="project" value="UniProtKB-UniRule"/>
</dbReference>
<keyword evidence="4" id="KW-0418">Kinase</keyword>
<keyword evidence="11" id="KW-1185">Reference proteome</keyword>
<dbReference type="GO" id="GO:0004674">
    <property type="term" value="F:protein serine/threonine kinase activity"/>
    <property type="evidence" value="ECO:0007669"/>
    <property type="project" value="UniProtKB-KW"/>
</dbReference>
<evidence type="ECO:0000259" key="9">
    <source>
        <dbReference type="PROSITE" id="PS50011"/>
    </source>
</evidence>
<dbReference type="Pfam" id="PF00069">
    <property type="entry name" value="Pkinase"/>
    <property type="match status" value="1"/>
</dbReference>
<evidence type="ECO:0000256" key="2">
    <source>
        <dbReference type="ARBA" id="ARBA00022679"/>
    </source>
</evidence>
<dbReference type="Gene3D" id="1.10.510.10">
    <property type="entry name" value="Transferase(Phosphotransferase) domain 1"/>
    <property type="match status" value="1"/>
</dbReference>
<dbReference type="GO" id="GO:0005634">
    <property type="term" value="C:nucleus"/>
    <property type="evidence" value="ECO:0007669"/>
    <property type="project" value="TreeGrafter"/>
</dbReference>
<evidence type="ECO:0000313" key="11">
    <source>
        <dbReference type="Proteomes" id="UP001144673"/>
    </source>
</evidence>
<dbReference type="AlphaFoldDB" id="A0A9W8QKK8"/>
<name>A0A9W8QKK8_AKAMU</name>
<organism evidence="10 11">
    <name type="scientific">Akanthomyces muscarius</name>
    <name type="common">Entomopathogenic fungus</name>
    <name type="synonym">Lecanicillium muscarium</name>
    <dbReference type="NCBI Taxonomy" id="2231603"/>
    <lineage>
        <taxon>Eukaryota</taxon>
        <taxon>Fungi</taxon>
        <taxon>Dikarya</taxon>
        <taxon>Ascomycota</taxon>
        <taxon>Pezizomycotina</taxon>
        <taxon>Sordariomycetes</taxon>
        <taxon>Hypocreomycetidae</taxon>
        <taxon>Hypocreales</taxon>
        <taxon>Cordycipitaceae</taxon>
        <taxon>Akanthomyces</taxon>
    </lineage>
</organism>
<dbReference type="GeneID" id="80896297"/>
<evidence type="ECO:0000313" key="10">
    <source>
        <dbReference type="EMBL" id="KAJ4158620.1"/>
    </source>
</evidence>
<dbReference type="InterPro" id="IPR000719">
    <property type="entry name" value="Prot_kinase_dom"/>
</dbReference>
<dbReference type="KEGG" id="amus:LMH87_009138"/>
<dbReference type="InterPro" id="IPR017441">
    <property type="entry name" value="Protein_kinase_ATP_BS"/>
</dbReference>
<evidence type="ECO:0000256" key="5">
    <source>
        <dbReference type="ARBA" id="ARBA00022840"/>
    </source>
</evidence>
<dbReference type="PANTHER" id="PTHR22974:SF21">
    <property type="entry name" value="DUAL SPECIFICITY PROTEIN KINASE TTK"/>
    <property type="match status" value="1"/>
</dbReference>
<dbReference type="Proteomes" id="UP001144673">
    <property type="component" value="Unassembled WGS sequence"/>
</dbReference>
<comment type="similarity">
    <text evidence="7">Belongs to the protein kinase superfamily.</text>
</comment>
<dbReference type="PANTHER" id="PTHR22974">
    <property type="entry name" value="MIXED LINEAGE PROTEIN KINASE"/>
    <property type="match status" value="1"/>
</dbReference>
<dbReference type="PROSITE" id="PS00107">
    <property type="entry name" value="PROTEIN_KINASE_ATP"/>
    <property type="match status" value="1"/>
</dbReference>
<dbReference type="FunFam" id="3.30.200.20:FF:000131">
    <property type="entry name" value="Dual specificity protein kinase TTK"/>
    <property type="match status" value="1"/>
</dbReference>
<evidence type="ECO:0000256" key="4">
    <source>
        <dbReference type="ARBA" id="ARBA00022777"/>
    </source>
</evidence>
<reference evidence="10" key="1">
    <citation type="journal article" date="2023" name="Access Microbiol">
        <title>De-novo genome assembly for Akanthomyces muscarius, a biocontrol agent of insect agricultural pests.</title>
        <authorList>
            <person name="Erdos Z."/>
            <person name="Studholme D.J."/>
            <person name="Raymond B."/>
            <person name="Sharma M."/>
        </authorList>
    </citation>
    <scope>NUCLEOTIDE SEQUENCE</scope>
    <source>
        <strain evidence="10">Ve6</strain>
    </source>
</reference>
<dbReference type="GO" id="GO:0004712">
    <property type="term" value="F:protein serine/threonine/tyrosine kinase activity"/>
    <property type="evidence" value="ECO:0007669"/>
    <property type="project" value="TreeGrafter"/>
</dbReference>
<evidence type="ECO:0000256" key="1">
    <source>
        <dbReference type="ARBA" id="ARBA00022527"/>
    </source>
</evidence>
<evidence type="ECO:0000256" key="8">
    <source>
        <dbReference type="SAM" id="MobiDB-lite"/>
    </source>
</evidence>
<dbReference type="SMART" id="SM00220">
    <property type="entry name" value="S_TKc"/>
    <property type="match status" value="1"/>
</dbReference>
<evidence type="ECO:0000256" key="7">
    <source>
        <dbReference type="RuleBase" id="RU000304"/>
    </source>
</evidence>